<evidence type="ECO:0000256" key="1">
    <source>
        <dbReference type="SAM" id="Phobius"/>
    </source>
</evidence>
<evidence type="ECO:0000313" key="3">
    <source>
        <dbReference type="Proteomes" id="UP000009168"/>
    </source>
</evidence>
<gene>
    <name evidence="2" type="ORF">TTHERM_000458197</name>
</gene>
<feature type="transmembrane region" description="Helical" evidence="1">
    <location>
        <begin position="40"/>
        <end position="60"/>
    </location>
</feature>
<feature type="transmembrane region" description="Helical" evidence="1">
    <location>
        <begin position="12"/>
        <end position="34"/>
    </location>
</feature>
<accession>W7WYM2</accession>
<sequence>MQHLIYNPFQVLKIVLVFNSINLVQIIIYFYLFFSNLDSYQIMVEIILVNIILLFQLVAIHTPKQYLYKVLYKVQQEFWLGFHLGKSKTFFRMLIIKPLTTVQTKSQDYGIAKQIQLIQFLLHADLLKFLFMIKTFFLKVSLFNKLFIMLQTHIRLQIMLIQQNLSKWGLMLTIHVEVLLNKVKHIQCLFLIIQVIHSTFINHFL</sequence>
<keyword evidence="1" id="KW-0472">Membrane</keyword>
<protein>
    <submittedName>
        <fullName evidence="2">Transmembrane protein, putative</fullName>
    </submittedName>
</protein>
<keyword evidence="3" id="KW-1185">Reference proteome</keyword>
<name>W7WYM2_TETTS</name>
<organism evidence="2 3">
    <name type="scientific">Tetrahymena thermophila (strain SB210)</name>
    <dbReference type="NCBI Taxonomy" id="312017"/>
    <lineage>
        <taxon>Eukaryota</taxon>
        <taxon>Sar</taxon>
        <taxon>Alveolata</taxon>
        <taxon>Ciliophora</taxon>
        <taxon>Intramacronucleata</taxon>
        <taxon>Oligohymenophorea</taxon>
        <taxon>Hymenostomatida</taxon>
        <taxon>Tetrahymenina</taxon>
        <taxon>Tetrahymenidae</taxon>
        <taxon>Tetrahymena</taxon>
    </lineage>
</organism>
<dbReference type="KEGG" id="tet:TTHERM_000458197"/>
<dbReference type="InParanoid" id="W7WYM2"/>
<evidence type="ECO:0000313" key="2">
    <source>
        <dbReference type="EMBL" id="EWS71990.1"/>
    </source>
</evidence>
<proteinExistence type="predicted"/>
<keyword evidence="1 2" id="KW-0812">Transmembrane</keyword>
<dbReference type="GeneID" id="24439081"/>
<dbReference type="EMBL" id="GG662464">
    <property type="protein sequence ID" value="EWS71990.1"/>
    <property type="molecule type" value="Genomic_DNA"/>
</dbReference>
<dbReference type="Proteomes" id="UP000009168">
    <property type="component" value="Unassembled WGS sequence"/>
</dbReference>
<keyword evidence="1" id="KW-1133">Transmembrane helix</keyword>
<dbReference type="RefSeq" id="XP_012655490.1">
    <property type="nucleotide sequence ID" value="XM_012800036.1"/>
</dbReference>
<dbReference type="AlphaFoldDB" id="W7WYM2"/>
<reference evidence="3" key="1">
    <citation type="journal article" date="2006" name="PLoS Biol.">
        <title>Macronuclear genome sequence of the ciliate Tetrahymena thermophila, a model eukaryote.</title>
        <authorList>
            <person name="Eisen J.A."/>
            <person name="Coyne R.S."/>
            <person name="Wu M."/>
            <person name="Wu D."/>
            <person name="Thiagarajan M."/>
            <person name="Wortman J.R."/>
            <person name="Badger J.H."/>
            <person name="Ren Q."/>
            <person name="Amedeo P."/>
            <person name="Jones K.M."/>
            <person name="Tallon L.J."/>
            <person name="Delcher A.L."/>
            <person name="Salzberg S.L."/>
            <person name="Silva J.C."/>
            <person name="Haas B.J."/>
            <person name="Majoros W.H."/>
            <person name="Farzad M."/>
            <person name="Carlton J.M."/>
            <person name="Smith R.K. Jr."/>
            <person name="Garg J."/>
            <person name="Pearlman R.E."/>
            <person name="Karrer K.M."/>
            <person name="Sun L."/>
            <person name="Manning G."/>
            <person name="Elde N.C."/>
            <person name="Turkewitz A.P."/>
            <person name="Asai D.J."/>
            <person name="Wilkes D.E."/>
            <person name="Wang Y."/>
            <person name="Cai H."/>
            <person name="Collins K."/>
            <person name="Stewart B.A."/>
            <person name="Lee S.R."/>
            <person name="Wilamowska K."/>
            <person name="Weinberg Z."/>
            <person name="Ruzzo W.L."/>
            <person name="Wloga D."/>
            <person name="Gaertig J."/>
            <person name="Frankel J."/>
            <person name="Tsao C.-C."/>
            <person name="Gorovsky M.A."/>
            <person name="Keeling P.J."/>
            <person name="Waller R.F."/>
            <person name="Patron N.J."/>
            <person name="Cherry J.M."/>
            <person name="Stover N.A."/>
            <person name="Krieger C.J."/>
            <person name="del Toro C."/>
            <person name="Ryder H.F."/>
            <person name="Williamson S.C."/>
            <person name="Barbeau R.A."/>
            <person name="Hamilton E.P."/>
            <person name="Orias E."/>
        </authorList>
    </citation>
    <scope>NUCLEOTIDE SEQUENCE [LARGE SCALE GENOMIC DNA]</scope>
    <source>
        <strain evidence="3">SB210</strain>
    </source>
</reference>